<dbReference type="Proteomes" id="UP000078225">
    <property type="component" value="Unassembled WGS sequence"/>
</dbReference>
<reference evidence="2" key="1">
    <citation type="submission" date="2016-05" db="EMBL/GenBank/DDBJ databases">
        <authorList>
            <person name="Behera P."/>
            <person name="Vaishampayan P."/>
            <person name="Singh N."/>
            <person name="Raina V."/>
            <person name="Suar M."/>
            <person name="Pattnaik A."/>
            <person name="Rastogi G."/>
        </authorList>
    </citation>
    <scope>NUCLEOTIDE SEQUENCE [LARGE SCALE GENOMIC DNA]</scope>
    <source>
        <strain evidence="2">MP23</strain>
    </source>
</reference>
<evidence type="ECO:0000313" key="1">
    <source>
        <dbReference type="EMBL" id="OAT79115.1"/>
    </source>
</evidence>
<accession>A0A1B7L9V0</accession>
<comment type="caution">
    <text evidence="1">The sequence shown here is derived from an EMBL/GenBank/DDBJ whole genome shotgun (WGS) entry which is preliminary data.</text>
</comment>
<protein>
    <submittedName>
        <fullName evidence="1">Uncharacterized protein</fullName>
    </submittedName>
</protein>
<evidence type="ECO:0000313" key="2">
    <source>
        <dbReference type="Proteomes" id="UP000078225"/>
    </source>
</evidence>
<gene>
    <name evidence="1" type="ORF">A9B99_05355</name>
</gene>
<dbReference type="EMBL" id="LYRP01000001">
    <property type="protein sequence ID" value="OAT79115.1"/>
    <property type="molecule type" value="Genomic_DNA"/>
</dbReference>
<keyword evidence="2" id="KW-1185">Reference proteome</keyword>
<proteinExistence type="predicted"/>
<dbReference type="AlphaFoldDB" id="A0A1B7L9V0"/>
<name>A0A1B7L9V0_9ENTR</name>
<organism evidence="1 2">
    <name type="scientific">Mangrovibacter phragmitis</name>
    <dbReference type="NCBI Taxonomy" id="1691903"/>
    <lineage>
        <taxon>Bacteria</taxon>
        <taxon>Pseudomonadati</taxon>
        <taxon>Pseudomonadota</taxon>
        <taxon>Gammaproteobacteria</taxon>
        <taxon>Enterobacterales</taxon>
        <taxon>Enterobacteriaceae</taxon>
        <taxon>Mangrovibacter</taxon>
    </lineage>
</organism>
<dbReference type="STRING" id="1691903.A9B99_05355"/>
<sequence length="60" mass="6698">MGTCNPPKNQRIPAQLPLPEYTLPADSTFKRYNSTVQFLCLVSALFQQPGKQWITGKDAS</sequence>